<evidence type="ECO:0000313" key="2">
    <source>
        <dbReference type="Proteomes" id="UP000789375"/>
    </source>
</evidence>
<feature type="non-terminal residue" evidence="1">
    <location>
        <position position="1"/>
    </location>
</feature>
<sequence length="125" mass="15193">LVYNMVVTNFNHGHLTTRQSWFRSLLKLKISHTLEWSFMKDCPYEVLDHAITHANQARNEVVCRNNEIKYKKHRLHFQRKKDNQQTITIRSQYCHKNPLLFPLHHEHRRKNHKWPNLEGKVLMDS</sequence>
<proteinExistence type="predicted"/>
<dbReference type="EMBL" id="CAJVPP010024824">
    <property type="protein sequence ID" value="CAG8750358.1"/>
    <property type="molecule type" value="Genomic_DNA"/>
</dbReference>
<feature type="non-terminal residue" evidence="1">
    <location>
        <position position="125"/>
    </location>
</feature>
<gene>
    <name evidence="1" type="ORF">FMOSSE_LOCUS16615</name>
</gene>
<keyword evidence="2" id="KW-1185">Reference proteome</keyword>
<accession>A0A9N9IT87</accession>
<protein>
    <submittedName>
        <fullName evidence="1">16823_t:CDS:1</fullName>
    </submittedName>
</protein>
<name>A0A9N9IT87_FUNMO</name>
<comment type="caution">
    <text evidence="1">The sequence shown here is derived from an EMBL/GenBank/DDBJ whole genome shotgun (WGS) entry which is preliminary data.</text>
</comment>
<organism evidence="1 2">
    <name type="scientific">Funneliformis mosseae</name>
    <name type="common">Endomycorrhizal fungus</name>
    <name type="synonym">Glomus mosseae</name>
    <dbReference type="NCBI Taxonomy" id="27381"/>
    <lineage>
        <taxon>Eukaryota</taxon>
        <taxon>Fungi</taxon>
        <taxon>Fungi incertae sedis</taxon>
        <taxon>Mucoromycota</taxon>
        <taxon>Glomeromycotina</taxon>
        <taxon>Glomeromycetes</taxon>
        <taxon>Glomerales</taxon>
        <taxon>Glomeraceae</taxon>
        <taxon>Funneliformis</taxon>
    </lineage>
</organism>
<dbReference type="Proteomes" id="UP000789375">
    <property type="component" value="Unassembled WGS sequence"/>
</dbReference>
<dbReference type="AlphaFoldDB" id="A0A9N9IT87"/>
<evidence type="ECO:0000313" key="1">
    <source>
        <dbReference type="EMBL" id="CAG8750358.1"/>
    </source>
</evidence>
<reference evidence="1" key="1">
    <citation type="submission" date="2021-06" db="EMBL/GenBank/DDBJ databases">
        <authorList>
            <person name="Kallberg Y."/>
            <person name="Tangrot J."/>
            <person name="Rosling A."/>
        </authorList>
    </citation>
    <scope>NUCLEOTIDE SEQUENCE</scope>
    <source>
        <strain evidence="1">87-6 pot B 2015</strain>
    </source>
</reference>